<evidence type="ECO:0000313" key="2">
    <source>
        <dbReference type="EMBL" id="GIH82089.1"/>
    </source>
</evidence>
<reference evidence="2" key="1">
    <citation type="submission" date="2021-01" db="EMBL/GenBank/DDBJ databases">
        <title>Whole genome shotgun sequence of Planobispora rosea NBRC 15558.</title>
        <authorList>
            <person name="Komaki H."/>
            <person name="Tamura T."/>
        </authorList>
    </citation>
    <scope>NUCLEOTIDE SEQUENCE</scope>
    <source>
        <strain evidence="2">NBRC 15558</strain>
    </source>
</reference>
<sequence length="89" mass="9421">MLSPRPSAGGRVRGGGHLSPADASAVYAEWRIATGAPTVLAYGHCDVPELSRRRTGLLGLRVRGGRFQARSTRDAKARWESPVALPSGP</sequence>
<evidence type="ECO:0000313" key="3">
    <source>
        <dbReference type="Proteomes" id="UP000655044"/>
    </source>
</evidence>
<feature type="region of interest" description="Disordered" evidence="1">
    <location>
        <begin position="1"/>
        <end position="20"/>
    </location>
</feature>
<name>A0A8J3RZ20_PLARO</name>
<organism evidence="2 3">
    <name type="scientific">Planobispora rosea</name>
    <dbReference type="NCBI Taxonomy" id="35762"/>
    <lineage>
        <taxon>Bacteria</taxon>
        <taxon>Bacillati</taxon>
        <taxon>Actinomycetota</taxon>
        <taxon>Actinomycetes</taxon>
        <taxon>Streptosporangiales</taxon>
        <taxon>Streptosporangiaceae</taxon>
        <taxon>Planobispora</taxon>
    </lineage>
</organism>
<evidence type="ECO:0000256" key="1">
    <source>
        <dbReference type="SAM" id="MobiDB-lite"/>
    </source>
</evidence>
<comment type="caution">
    <text evidence="2">The sequence shown here is derived from an EMBL/GenBank/DDBJ whole genome shotgun (WGS) entry which is preliminary data.</text>
</comment>
<gene>
    <name evidence="2" type="ORF">Pro02_04970</name>
</gene>
<dbReference type="Proteomes" id="UP000655044">
    <property type="component" value="Unassembled WGS sequence"/>
</dbReference>
<dbReference type="Gene3D" id="3.40.630.10">
    <property type="entry name" value="Zn peptidases"/>
    <property type="match status" value="1"/>
</dbReference>
<accession>A0A8J3RZ20</accession>
<dbReference type="AlphaFoldDB" id="A0A8J3RZ20"/>
<protein>
    <submittedName>
        <fullName evidence="2">Uncharacterized protein</fullName>
    </submittedName>
</protein>
<keyword evidence="3" id="KW-1185">Reference proteome</keyword>
<dbReference type="RefSeq" id="WP_189242331.1">
    <property type="nucleotide sequence ID" value="NZ_BMQP01000012.1"/>
</dbReference>
<dbReference type="EMBL" id="BOOI01000002">
    <property type="protein sequence ID" value="GIH82089.1"/>
    <property type="molecule type" value="Genomic_DNA"/>
</dbReference>
<proteinExistence type="predicted"/>